<evidence type="ECO:0000256" key="12">
    <source>
        <dbReference type="ARBA" id="ARBA00023306"/>
    </source>
</evidence>
<dbReference type="EMBL" id="SDMR01000010">
    <property type="protein sequence ID" value="TBT94780.1"/>
    <property type="molecule type" value="Genomic_DNA"/>
</dbReference>
<name>A0A4Q9KLH5_PROTD</name>
<feature type="transmembrane region" description="Helical" evidence="22">
    <location>
        <begin position="157"/>
        <end position="173"/>
    </location>
</feature>
<evidence type="ECO:0000256" key="14">
    <source>
        <dbReference type="ARBA" id="ARBA00032370"/>
    </source>
</evidence>
<dbReference type="GO" id="GO:0008360">
    <property type="term" value="P:regulation of cell shape"/>
    <property type="evidence" value="ECO:0007669"/>
    <property type="project" value="UniProtKB-KW"/>
</dbReference>
<evidence type="ECO:0000256" key="6">
    <source>
        <dbReference type="ARBA" id="ARBA00022679"/>
    </source>
</evidence>
<evidence type="ECO:0000256" key="5">
    <source>
        <dbReference type="ARBA" id="ARBA00022676"/>
    </source>
</evidence>
<evidence type="ECO:0000256" key="10">
    <source>
        <dbReference type="ARBA" id="ARBA00022989"/>
    </source>
</evidence>
<dbReference type="InterPro" id="IPR001182">
    <property type="entry name" value="FtsW/RodA"/>
</dbReference>
<comment type="function">
    <text evidence="21">Peptidoglycan polymerase that is essential for cell division.</text>
</comment>
<evidence type="ECO:0000313" key="24">
    <source>
        <dbReference type="Proteomes" id="UP000291933"/>
    </source>
</evidence>
<dbReference type="NCBIfam" id="TIGR02614">
    <property type="entry name" value="ftsW"/>
    <property type="match status" value="1"/>
</dbReference>
<dbReference type="InterPro" id="IPR018365">
    <property type="entry name" value="Cell_cycle_FtsW-rel_CS"/>
</dbReference>
<evidence type="ECO:0000256" key="21">
    <source>
        <dbReference type="ARBA" id="ARBA00049966"/>
    </source>
</evidence>
<protein>
    <recommendedName>
        <fullName evidence="17">Probable peptidoglycan glycosyltransferase FtsW</fullName>
        <ecNumber evidence="19">2.4.99.28</ecNumber>
    </recommendedName>
    <alternativeName>
        <fullName evidence="18">Cell division protein FtsW</fullName>
    </alternativeName>
    <alternativeName>
        <fullName evidence="15">Cell wall polymerase</fullName>
    </alternativeName>
    <alternativeName>
        <fullName evidence="14">Peptidoglycan polymerase</fullName>
    </alternativeName>
</protein>
<keyword evidence="4" id="KW-0132">Cell division</keyword>
<evidence type="ECO:0000256" key="1">
    <source>
        <dbReference type="ARBA" id="ARBA00004651"/>
    </source>
</evidence>
<evidence type="ECO:0000256" key="20">
    <source>
        <dbReference type="ARBA" id="ARBA00049902"/>
    </source>
</evidence>
<dbReference type="InterPro" id="IPR013437">
    <property type="entry name" value="FtsW"/>
</dbReference>
<keyword evidence="8" id="KW-0133">Cell shape</keyword>
<feature type="transmembrane region" description="Helical" evidence="22">
    <location>
        <begin position="104"/>
        <end position="122"/>
    </location>
</feature>
<evidence type="ECO:0000256" key="16">
    <source>
        <dbReference type="ARBA" id="ARBA00038053"/>
    </source>
</evidence>
<keyword evidence="5" id="KW-0328">Glycosyltransferase</keyword>
<proteinExistence type="inferred from homology"/>
<dbReference type="Pfam" id="PF01098">
    <property type="entry name" value="FTSW_RODA_SPOVE"/>
    <property type="match status" value="1"/>
</dbReference>
<dbReference type="GO" id="GO:0005886">
    <property type="term" value="C:plasma membrane"/>
    <property type="evidence" value="ECO:0007669"/>
    <property type="project" value="UniProtKB-SubCell"/>
</dbReference>
<dbReference type="GO" id="GO:0015648">
    <property type="term" value="F:lipid-linked peptidoglycan transporter activity"/>
    <property type="evidence" value="ECO:0007669"/>
    <property type="project" value="TreeGrafter"/>
</dbReference>
<dbReference type="PANTHER" id="PTHR30474:SF2">
    <property type="entry name" value="PEPTIDOGLYCAN GLYCOSYLTRANSFERASE FTSW-RELATED"/>
    <property type="match status" value="1"/>
</dbReference>
<feature type="transmembrane region" description="Helical" evidence="22">
    <location>
        <begin position="37"/>
        <end position="59"/>
    </location>
</feature>
<feature type="transmembrane region" description="Helical" evidence="22">
    <location>
        <begin position="330"/>
        <end position="349"/>
    </location>
</feature>
<evidence type="ECO:0000256" key="9">
    <source>
        <dbReference type="ARBA" id="ARBA00022984"/>
    </source>
</evidence>
<evidence type="ECO:0000256" key="19">
    <source>
        <dbReference type="ARBA" id="ARBA00044770"/>
    </source>
</evidence>
<dbReference type="EC" id="2.4.99.28" evidence="19"/>
<keyword evidence="13" id="KW-0961">Cell wall biogenesis/degradation</keyword>
<keyword evidence="3" id="KW-1003">Cell membrane</keyword>
<evidence type="ECO:0000256" key="3">
    <source>
        <dbReference type="ARBA" id="ARBA00022475"/>
    </source>
</evidence>
<keyword evidence="24" id="KW-1185">Reference proteome</keyword>
<feature type="transmembrane region" description="Helical" evidence="22">
    <location>
        <begin position="66"/>
        <end position="84"/>
    </location>
</feature>
<comment type="similarity">
    <text evidence="16">Belongs to the SEDS family. FtsW subfamily.</text>
</comment>
<dbReference type="Proteomes" id="UP000291933">
    <property type="component" value="Unassembled WGS sequence"/>
</dbReference>
<organism evidence="23 24">
    <name type="scientific">Propioniciclava tarda</name>
    <dbReference type="NCBI Taxonomy" id="433330"/>
    <lineage>
        <taxon>Bacteria</taxon>
        <taxon>Bacillati</taxon>
        <taxon>Actinomycetota</taxon>
        <taxon>Actinomycetes</taxon>
        <taxon>Propionibacteriales</taxon>
        <taxon>Propionibacteriaceae</taxon>
        <taxon>Propioniciclava</taxon>
    </lineage>
</organism>
<accession>A0A4Q9KLH5</accession>
<feature type="transmembrane region" description="Helical" evidence="22">
    <location>
        <begin position="178"/>
        <end position="196"/>
    </location>
</feature>
<keyword evidence="6" id="KW-0808">Transferase</keyword>
<comment type="caution">
    <text evidence="23">The sequence shown here is derived from an EMBL/GenBank/DDBJ whole genome shotgun (WGS) entry which is preliminary data.</text>
</comment>
<evidence type="ECO:0000256" key="22">
    <source>
        <dbReference type="SAM" id="Phobius"/>
    </source>
</evidence>
<feature type="transmembrane region" description="Helical" evidence="22">
    <location>
        <begin position="134"/>
        <end position="151"/>
    </location>
</feature>
<evidence type="ECO:0000256" key="7">
    <source>
        <dbReference type="ARBA" id="ARBA00022692"/>
    </source>
</evidence>
<reference evidence="23 24" key="1">
    <citation type="submission" date="2019-01" db="EMBL/GenBank/DDBJ databases">
        <title>Lactibacter flavus gen. nov., sp. nov., a novel bacterium of the family Propionibacteriaceae isolated from raw milk and dairy products.</title>
        <authorList>
            <person name="Huptas C."/>
            <person name="Wenning M."/>
            <person name="Breitenwieser F."/>
            <person name="Doll E."/>
            <person name="Von Neubeck M."/>
            <person name="Busse H.-J."/>
            <person name="Scherer S."/>
        </authorList>
    </citation>
    <scope>NUCLEOTIDE SEQUENCE [LARGE SCALE GENOMIC DNA]</scope>
    <source>
        <strain evidence="24">DSM 22130 / JCM 15804 / WR061</strain>
    </source>
</reference>
<evidence type="ECO:0000256" key="15">
    <source>
        <dbReference type="ARBA" id="ARBA00033270"/>
    </source>
</evidence>
<evidence type="ECO:0000256" key="11">
    <source>
        <dbReference type="ARBA" id="ARBA00023136"/>
    </source>
</evidence>
<evidence type="ECO:0000256" key="17">
    <source>
        <dbReference type="ARBA" id="ARBA00041185"/>
    </source>
</evidence>
<evidence type="ECO:0000256" key="8">
    <source>
        <dbReference type="ARBA" id="ARBA00022960"/>
    </source>
</evidence>
<comment type="subcellular location">
    <subcellularLocation>
        <location evidence="1">Cell membrane</location>
        <topology evidence="1">Multi-pass membrane protein</topology>
    </subcellularLocation>
</comment>
<evidence type="ECO:0000313" key="23">
    <source>
        <dbReference type="EMBL" id="TBT94780.1"/>
    </source>
</evidence>
<dbReference type="PROSITE" id="PS00428">
    <property type="entry name" value="FTSW_RODA_SPOVE"/>
    <property type="match status" value="1"/>
</dbReference>
<dbReference type="GO" id="GO:0032153">
    <property type="term" value="C:cell division site"/>
    <property type="evidence" value="ECO:0007669"/>
    <property type="project" value="TreeGrafter"/>
</dbReference>
<dbReference type="GO" id="GO:0051301">
    <property type="term" value="P:cell division"/>
    <property type="evidence" value="ECO:0007669"/>
    <property type="project" value="UniProtKB-KW"/>
</dbReference>
<dbReference type="AlphaFoldDB" id="A0A4Q9KLH5"/>
<dbReference type="OrthoDB" id="9812661at2"/>
<dbReference type="GO" id="GO:0009252">
    <property type="term" value="P:peptidoglycan biosynthetic process"/>
    <property type="evidence" value="ECO:0007669"/>
    <property type="project" value="UniProtKB-KW"/>
</dbReference>
<evidence type="ECO:0000256" key="13">
    <source>
        <dbReference type="ARBA" id="ARBA00023316"/>
    </source>
</evidence>
<evidence type="ECO:0000256" key="18">
    <source>
        <dbReference type="ARBA" id="ARBA00041418"/>
    </source>
</evidence>
<comment type="catalytic activity">
    <reaction evidence="20">
        <text>[GlcNAc-(1-&gt;4)-Mur2Ac(oyl-L-Ala-gamma-D-Glu-L-Lys-D-Ala-D-Ala)](n)-di-trans,octa-cis-undecaprenyl diphosphate + beta-D-GlcNAc-(1-&gt;4)-Mur2Ac(oyl-L-Ala-gamma-D-Glu-L-Lys-D-Ala-D-Ala)-di-trans,octa-cis-undecaprenyl diphosphate = [GlcNAc-(1-&gt;4)-Mur2Ac(oyl-L-Ala-gamma-D-Glu-L-Lys-D-Ala-D-Ala)](n+1)-di-trans,octa-cis-undecaprenyl diphosphate + di-trans,octa-cis-undecaprenyl diphosphate + H(+)</text>
        <dbReference type="Rhea" id="RHEA:23708"/>
        <dbReference type="Rhea" id="RHEA-COMP:9602"/>
        <dbReference type="Rhea" id="RHEA-COMP:9603"/>
        <dbReference type="ChEBI" id="CHEBI:15378"/>
        <dbReference type="ChEBI" id="CHEBI:58405"/>
        <dbReference type="ChEBI" id="CHEBI:60033"/>
        <dbReference type="ChEBI" id="CHEBI:78435"/>
        <dbReference type="EC" id="2.4.99.28"/>
    </reaction>
</comment>
<keyword evidence="11 22" id="KW-0472">Membrane</keyword>
<sequence length="387" mass="41910">MYLVGVPALLLLGLGTIMVWSASSVYAATQFGNAYTFIQRQLVFVALGIVVIAIVYRVPLDLTRRLGWLMFVVSGALMCVPFVMGKRIKGNLNWIDFGPMMRLQPSEIVKVVLILWGATIFTAKRRTLADPRHLLFPFVPFALLMVGLTLMQHDLGTAMIMGLILVLMLWNVGGSWKLLAGFGAVIAAGAGALVWLNQNRLTRIFAFLDPTSDLSGANYQPSQAQFGLAIGGWWGVGLGQSRMKWGFLAEAHTDYVLAIIGEEMGLIGTLSVLALFVILTYGGFRIALHSTSFYARVVAAGITGWMAIQALINISVVLRLLPVLGVPLPLVSYGGSSLVMNVAAVGVLLRCAREEPAAAAFLANRERSKQPRARLSAIMGVAECRRS</sequence>
<gene>
    <name evidence="23" type="primary">ftsW</name>
    <name evidence="23" type="ORF">ET996_09175</name>
</gene>
<dbReference type="PANTHER" id="PTHR30474">
    <property type="entry name" value="CELL CYCLE PROTEIN"/>
    <property type="match status" value="1"/>
</dbReference>
<dbReference type="GO" id="GO:0008955">
    <property type="term" value="F:peptidoglycan glycosyltransferase activity"/>
    <property type="evidence" value="ECO:0007669"/>
    <property type="project" value="UniProtKB-EC"/>
</dbReference>
<evidence type="ECO:0000256" key="2">
    <source>
        <dbReference type="ARBA" id="ARBA00004752"/>
    </source>
</evidence>
<evidence type="ECO:0000256" key="4">
    <source>
        <dbReference type="ARBA" id="ARBA00022618"/>
    </source>
</evidence>
<keyword evidence="10 22" id="KW-1133">Transmembrane helix</keyword>
<feature type="transmembrane region" description="Helical" evidence="22">
    <location>
        <begin position="255"/>
        <end position="281"/>
    </location>
</feature>
<keyword evidence="12" id="KW-0131">Cell cycle</keyword>
<keyword evidence="9" id="KW-0573">Peptidoglycan synthesis</keyword>
<dbReference type="GO" id="GO:0071555">
    <property type="term" value="P:cell wall organization"/>
    <property type="evidence" value="ECO:0007669"/>
    <property type="project" value="UniProtKB-KW"/>
</dbReference>
<feature type="transmembrane region" description="Helical" evidence="22">
    <location>
        <begin position="293"/>
        <end position="318"/>
    </location>
</feature>
<keyword evidence="7 22" id="KW-0812">Transmembrane</keyword>
<comment type="pathway">
    <text evidence="2">Cell wall biogenesis; peptidoglycan biosynthesis.</text>
</comment>